<dbReference type="RefSeq" id="WP_099914572.1">
    <property type="nucleotide sequence ID" value="NZ_BMHS01000004.1"/>
</dbReference>
<name>A0A2G8T641_9BURK</name>
<dbReference type="Gene3D" id="1.10.1660.10">
    <property type="match status" value="1"/>
</dbReference>
<proteinExistence type="predicted"/>
<sequence>MSQDDPVNAVPLEEVALSVEELARACAVEPDWVVRHIRAGVLGEGDSIEITSVRFRSGDLLRARGLLSLEQTFDANEEIAALVLDLGDEIHRLRARLRVLEG</sequence>
<gene>
    <name evidence="1" type="ORF">CR103_03210</name>
</gene>
<dbReference type="AlphaFoldDB" id="A0A2G8T641"/>
<protein>
    <submittedName>
        <fullName evidence="1">MerR family transcriptional regulator</fullName>
    </submittedName>
</protein>
<reference evidence="1 2" key="1">
    <citation type="submission" date="2017-10" db="EMBL/GenBank/DDBJ databases">
        <title>Massilia psychrophilum sp. nov., a novel purple-pigmented bacterium isolated from Tianshan glacier, Xinjiang Municipality, China.</title>
        <authorList>
            <person name="Wang H."/>
        </authorList>
    </citation>
    <scope>NUCLEOTIDE SEQUENCE [LARGE SCALE GENOMIC DNA]</scope>
    <source>
        <strain evidence="1 2">JCM 30813</strain>
    </source>
</reference>
<dbReference type="OrthoDB" id="9799091at2"/>
<dbReference type="EMBL" id="PDOB01000003">
    <property type="protein sequence ID" value="PIL41128.1"/>
    <property type="molecule type" value="Genomic_DNA"/>
</dbReference>
<keyword evidence="2" id="KW-1185">Reference proteome</keyword>
<organism evidence="1 2">
    <name type="scientific">Massilia psychrophila</name>
    <dbReference type="NCBI Taxonomy" id="1603353"/>
    <lineage>
        <taxon>Bacteria</taxon>
        <taxon>Pseudomonadati</taxon>
        <taxon>Pseudomonadota</taxon>
        <taxon>Betaproteobacteria</taxon>
        <taxon>Burkholderiales</taxon>
        <taxon>Oxalobacteraceae</taxon>
        <taxon>Telluria group</taxon>
        <taxon>Massilia</taxon>
    </lineage>
</organism>
<evidence type="ECO:0000313" key="1">
    <source>
        <dbReference type="EMBL" id="PIL41128.1"/>
    </source>
</evidence>
<evidence type="ECO:0000313" key="2">
    <source>
        <dbReference type="Proteomes" id="UP000228593"/>
    </source>
</evidence>
<comment type="caution">
    <text evidence="1">The sequence shown here is derived from an EMBL/GenBank/DDBJ whole genome shotgun (WGS) entry which is preliminary data.</text>
</comment>
<accession>A0A2G8T641</accession>
<dbReference type="Proteomes" id="UP000228593">
    <property type="component" value="Unassembled WGS sequence"/>
</dbReference>